<accession>A0A3D4V435</accession>
<proteinExistence type="predicted"/>
<keyword evidence="1" id="KW-0812">Transmembrane</keyword>
<keyword evidence="1" id="KW-0472">Membrane</keyword>
<protein>
    <submittedName>
        <fullName evidence="2">Superinfection immunity protein</fullName>
    </submittedName>
</protein>
<dbReference type="EMBL" id="DPIY01000001">
    <property type="protein sequence ID" value="HCT55880.1"/>
    <property type="molecule type" value="Genomic_DNA"/>
</dbReference>
<dbReference type="Proteomes" id="UP000264071">
    <property type="component" value="Unassembled WGS sequence"/>
</dbReference>
<comment type="caution">
    <text evidence="2">The sequence shown here is derived from an EMBL/GenBank/DDBJ whole genome shotgun (WGS) entry which is preliminary data.</text>
</comment>
<evidence type="ECO:0000256" key="1">
    <source>
        <dbReference type="SAM" id="Phobius"/>
    </source>
</evidence>
<keyword evidence="1" id="KW-1133">Transmembrane helix</keyword>
<dbReference type="AlphaFoldDB" id="A0A3D4V435"/>
<evidence type="ECO:0000313" key="3">
    <source>
        <dbReference type="Proteomes" id="UP000264071"/>
    </source>
</evidence>
<gene>
    <name evidence="2" type="ORF">DGD08_01565</name>
</gene>
<name>A0A3D4V435_9BACT</name>
<reference evidence="2 3" key="1">
    <citation type="journal article" date="2018" name="Nat. Biotechnol.">
        <title>A standardized bacterial taxonomy based on genome phylogeny substantially revises the tree of life.</title>
        <authorList>
            <person name="Parks D.H."/>
            <person name="Chuvochina M."/>
            <person name="Waite D.W."/>
            <person name="Rinke C."/>
            <person name="Skarshewski A."/>
            <person name="Chaumeil P.A."/>
            <person name="Hugenholtz P."/>
        </authorList>
    </citation>
    <scope>NUCLEOTIDE SEQUENCE [LARGE SCALE GENOMIC DNA]</scope>
    <source>
        <strain evidence="2">UBA8844</strain>
    </source>
</reference>
<feature type="transmembrane region" description="Helical" evidence="1">
    <location>
        <begin position="35"/>
        <end position="54"/>
    </location>
</feature>
<organism evidence="2 3">
    <name type="scientific">Gemmatimonas aurantiaca</name>
    <dbReference type="NCBI Taxonomy" id="173480"/>
    <lineage>
        <taxon>Bacteria</taxon>
        <taxon>Pseudomonadati</taxon>
        <taxon>Gemmatimonadota</taxon>
        <taxon>Gemmatimonadia</taxon>
        <taxon>Gemmatimonadales</taxon>
        <taxon>Gemmatimonadaceae</taxon>
        <taxon>Gemmatimonas</taxon>
    </lineage>
</organism>
<dbReference type="Pfam" id="PF14373">
    <property type="entry name" value="Imm_superinfect"/>
    <property type="match status" value="1"/>
</dbReference>
<feature type="transmembrane region" description="Helical" evidence="1">
    <location>
        <begin position="66"/>
        <end position="88"/>
    </location>
</feature>
<dbReference type="InterPro" id="IPR016410">
    <property type="entry name" value="Phage_imm"/>
</dbReference>
<evidence type="ECO:0000313" key="2">
    <source>
        <dbReference type="EMBL" id="HCT55880.1"/>
    </source>
</evidence>
<sequence length="104" mass="11092">MILLRVTQSLDSASRTAASAVEAPAPYSGGGLPKGGIMIVISVALYILPTLLAWKSGHPRFRKIALVNLLLGWTVIGWIAAMVMLYIYTPPPDGEVDVPHIPGQ</sequence>